<sequence>MTSKAFKPAMSANERLKAVSRQLAKAGDMEGKVIAITGGASGIGFALAKVLAIRGAKVSIADANQVNLYKAAHDLEEYARSSDYIWAQQVDVRIPTQLKEWISQTIKKFGKLDGAANIAGIPDCTKPESSWHEEGDDTLEQLLAIDLTGVANSMKAELAAIQPGGSIVNAASVAGLDARAGTVSYVTVKHGVVGLIRAIARRYGPEKGIRVNAVAPGLIHTPLLTEFERQSDVKDAVATLAASVPLPRVGDADEAAKVFAFLLSDDASYVSGAVYTVDGGMTA</sequence>
<protein>
    <submittedName>
        <fullName evidence="4">Short-chain dehydrogenase/reductase aba4</fullName>
    </submittedName>
</protein>
<proteinExistence type="inferred from homology"/>
<evidence type="ECO:0000256" key="1">
    <source>
        <dbReference type="ARBA" id="ARBA00006484"/>
    </source>
</evidence>
<comment type="similarity">
    <text evidence="1">Belongs to the short-chain dehydrogenases/reductases (SDR) family.</text>
</comment>
<keyword evidence="3" id="KW-0560">Oxidoreductase</keyword>
<dbReference type="PRINTS" id="PR00080">
    <property type="entry name" value="SDRFAMILY"/>
</dbReference>
<dbReference type="PANTHER" id="PTHR24321:SF8">
    <property type="entry name" value="ESTRADIOL 17-BETA-DEHYDROGENASE 8-RELATED"/>
    <property type="match status" value="1"/>
</dbReference>
<gene>
    <name evidence="4" type="ORF">HII31_01393</name>
</gene>
<dbReference type="CDD" id="cd05233">
    <property type="entry name" value="SDR_c"/>
    <property type="match status" value="1"/>
</dbReference>
<dbReference type="GO" id="GO:0016491">
    <property type="term" value="F:oxidoreductase activity"/>
    <property type="evidence" value="ECO:0007669"/>
    <property type="project" value="UniProtKB-KW"/>
</dbReference>
<reference evidence="4" key="1">
    <citation type="submission" date="2020-04" db="EMBL/GenBank/DDBJ databases">
        <title>Draft genome resource of the tomato pathogen Pseudocercospora fuligena.</title>
        <authorList>
            <person name="Zaccaron A."/>
        </authorList>
    </citation>
    <scope>NUCLEOTIDE SEQUENCE</scope>
    <source>
        <strain evidence="4">PF001</strain>
    </source>
</reference>
<evidence type="ECO:0000313" key="4">
    <source>
        <dbReference type="EMBL" id="KAF7197282.1"/>
    </source>
</evidence>
<dbReference type="Pfam" id="PF13561">
    <property type="entry name" value="adh_short_C2"/>
    <property type="match status" value="1"/>
</dbReference>
<dbReference type="PRINTS" id="PR00081">
    <property type="entry name" value="GDHRDH"/>
</dbReference>
<dbReference type="OrthoDB" id="1669814at2759"/>
<name>A0A8H6RTW4_9PEZI</name>
<dbReference type="PANTHER" id="PTHR24321">
    <property type="entry name" value="DEHYDROGENASES, SHORT CHAIN"/>
    <property type="match status" value="1"/>
</dbReference>
<dbReference type="EMBL" id="JABCIY010000017">
    <property type="protein sequence ID" value="KAF7197282.1"/>
    <property type="molecule type" value="Genomic_DNA"/>
</dbReference>
<dbReference type="InterPro" id="IPR036291">
    <property type="entry name" value="NAD(P)-bd_dom_sf"/>
</dbReference>
<organism evidence="4 5">
    <name type="scientific">Pseudocercospora fuligena</name>
    <dbReference type="NCBI Taxonomy" id="685502"/>
    <lineage>
        <taxon>Eukaryota</taxon>
        <taxon>Fungi</taxon>
        <taxon>Dikarya</taxon>
        <taxon>Ascomycota</taxon>
        <taxon>Pezizomycotina</taxon>
        <taxon>Dothideomycetes</taxon>
        <taxon>Dothideomycetidae</taxon>
        <taxon>Mycosphaerellales</taxon>
        <taxon>Mycosphaerellaceae</taxon>
        <taxon>Pseudocercospora</taxon>
    </lineage>
</organism>
<dbReference type="Gene3D" id="3.40.50.720">
    <property type="entry name" value="NAD(P)-binding Rossmann-like Domain"/>
    <property type="match status" value="1"/>
</dbReference>
<evidence type="ECO:0000256" key="2">
    <source>
        <dbReference type="ARBA" id="ARBA00022857"/>
    </source>
</evidence>
<comment type="caution">
    <text evidence="4">The sequence shown here is derived from an EMBL/GenBank/DDBJ whole genome shotgun (WGS) entry which is preliminary data.</text>
</comment>
<evidence type="ECO:0000256" key="3">
    <source>
        <dbReference type="ARBA" id="ARBA00023002"/>
    </source>
</evidence>
<keyword evidence="2" id="KW-0521">NADP</keyword>
<keyword evidence="5" id="KW-1185">Reference proteome</keyword>
<accession>A0A8H6RTW4</accession>
<dbReference type="FunFam" id="3.40.50.720:FF:000084">
    <property type="entry name" value="Short-chain dehydrogenase reductase"/>
    <property type="match status" value="1"/>
</dbReference>
<evidence type="ECO:0000313" key="5">
    <source>
        <dbReference type="Proteomes" id="UP000660729"/>
    </source>
</evidence>
<dbReference type="AlphaFoldDB" id="A0A8H6RTW4"/>
<dbReference type="Proteomes" id="UP000660729">
    <property type="component" value="Unassembled WGS sequence"/>
</dbReference>
<dbReference type="InterPro" id="IPR002347">
    <property type="entry name" value="SDR_fam"/>
</dbReference>
<dbReference type="SUPFAM" id="SSF51735">
    <property type="entry name" value="NAD(P)-binding Rossmann-fold domains"/>
    <property type="match status" value="1"/>
</dbReference>